<organism evidence="1 2">
    <name type="scientific">Cellulomonas xiejunii</name>
    <dbReference type="NCBI Taxonomy" id="2968083"/>
    <lineage>
        <taxon>Bacteria</taxon>
        <taxon>Bacillati</taxon>
        <taxon>Actinomycetota</taxon>
        <taxon>Actinomycetes</taxon>
        <taxon>Micrococcales</taxon>
        <taxon>Cellulomonadaceae</taxon>
        <taxon>Cellulomonas</taxon>
    </lineage>
</organism>
<sequence>MREDDARMPRPLVPGEPCPGPELVAVTRRLATAPAALRDPGVHPGAALADLAVVLDGRVAETTELRSLDQRLGAGGGERAVLALLTGWVGLDPAVAHHPGVREVAARCGGVSRLVVAAALAVADELGGLRDPAAWTDDDVAREELARATLAVLGVLPAGESPQVAGDAWRVVSTRHRRAVAAELAAEGQRAAELAKALEEQRAKEAAAQYANY</sequence>
<dbReference type="RefSeq" id="WP_227577517.1">
    <property type="nucleotide sequence ID" value="NZ_CP101987.1"/>
</dbReference>
<proteinExistence type="predicted"/>
<dbReference type="Proteomes" id="UP001316384">
    <property type="component" value="Chromosome"/>
</dbReference>
<evidence type="ECO:0008006" key="3">
    <source>
        <dbReference type="Google" id="ProtNLM"/>
    </source>
</evidence>
<reference evidence="1 2" key="1">
    <citation type="submission" date="2022-07" db="EMBL/GenBank/DDBJ databases">
        <title>Novel species in genus cellulomonas.</title>
        <authorList>
            <person name="Ye L."/>
        </authorList>
    </citation>
    <scope>NUCLEOTIDE SEQUENCE [LARGE SCALE GENOMIC DNA]</scope>
    <source>
        <strain evidence="2">zg-B89</strain>
    </source>
</reference>
<dbReference type="EMBL" id="CP101987">
    <property type="protein sequence ID" value="UUI73206.1"/>
    <property type="molecule type" value="Genomic_DNA"/>
</dbReference>
<gene>
    <name evidence="1" type="ORF">NP048_07160</name>
</gene>
<keyword evidence="2" id="KW-1185">Reference proteome</keyword>
<evidence type="ECO:0000313" key="1">
    <source>
        <dbReference type="EMBL" id="UUI73206.1"/>
    </source>
</evidence>
<protein>
    <recommendedName>
        <fullName evidence="3">DUF222 domain-containing protein</fullName>
    </recommendedName>
</protein>
<accession>A0ABY5KVG8</accession>
<evidence type="ECO:0000313" key="2">
    <source>
        <dbReference type="Proteomes" id="UP001316384"/>
    </source>
</evidence>
<name>A0ABY5KVG8_9CELL</name>